<dbReference type="EMBL" id="QHKI01000002">
    <property type="protein sequence ID" value="RSM90425.1"/>
    <property type="molecule type" value="Genomic_DNA"/>
</dbReference>
<dbReference type="Gene3D" id="3.10.180.10">
    <property type="entry name" value="2,3-Dihydroxybiphenyl 1,2-Dioxygenase, domain 1"/>
    <property type="match status" value="1"/>
</dbReference>
<evidence type="ECO:0000259" key="1">
    <source>
        <dbReference type="PROSITE" id="PS51819"/>
    </source>
</evidence>
<dbReference type="Pfam" id="PF00903">
    <property type="entry name" value="Glyoxalase"/>
    <property type="match status" value="1"/>
</dbReference>
<evidence type="ECO:0000313" key="3">
    <source>
        <dbReference type="Proteomes" id="UP000287547"/>
    </source>
</evidence>
<gene>
    <name evidence="2" type="ORF">DMH04_02830</name>
</gene>
<dbReference type="InterPro" id="IPR029068">
    <property type="entry name" value="Glyas_Bleomycin-R_OHBP_Dase"/>
</dbReference>
<protein>
    <submittedName>
        <fullName evidence="2">VOC family protein</fullName>
    </submittedName>
</protein>
<sequence length="121" mass="12993">MITGMHAIVYSKQAEETRAFFRDVLGWPSVDAGGGWLIFQSPPAEVAAHPTDGEGTHELYLMCDDIEATVAELKAKGVEFTTDVTDQGWGLLTEFAMPGGGTMGLYQPRHPIAADMPHTGA</sequence>
<dbReference type="InterPro" id="IPR037523">
    <property type="entry name" value="VOC_core"/>
</dbReference>
<accession>A0A428ZQV2</accession>
<dbReference type="Proteomes" id="UP000287547">
    <property type="component" value="Unassembled WGS sequence"/>
</dbReference>
<evidence type="ECO:0000313" key="2">
    <source>
        <dbReference type="EMBL" id="RSM90425.1"/>
    </source>
</evidence>
<organism evidence="2 3">
    <name type="scientific">Kibdelosporangium aridum</name>
    <dbReference type="NCBI Taxonomy" id="2030"/>
    <lineage>
        <taxon>Bacteria</taxon>
        <taxon>Bacillati</taxon>
        <taxon>Actinomycetota</taxon>
        <taxon>Actinomycetes</taxon>
        <taxon>Pseudonocardiales</taxon>
        <taxon>Pseudonocardiaceae</taxon>
        <taxon>Kibdelosporangium</taxon>
    </lineage>
</organism>
<proteinExistence type="predicted"/>
<name>A0A428ZQV2_KIBAR</name>
<dbReference type="RefSeq" id="WP_037257878.1">
    <property type="nucleotide sequence ID" value="NZ_QHKI01000002.1"/>
</dbReference>
<comment type="caution">
    <text evidence="2">The sequence shown here is derived from an EMBL/GenBank/DDBJ whole genome shotgun (WGS) entry which is preliminary data.</text>
</comment>
<dbReference type="InterPro" id="IPR052164">
    <property type="entry name" value="Anthracycline_SecMetBiosynth"/>
</dbReference>
<dbReference type="InterPro" id="IPR004360">
    <property type="entry name" value="Glyas_Fos-R_dOase_dom"/>
</dbReference>
<dbReference type="AlphaFoldDB" id="A0A428ZQV2"/>
<dbReference type="PROSITE" id="PS51819">
    <property type="entry name" value="VOC"/>
    <property type="match status" value="1"/>
</dbReference>
<dbReference type="SUPFAM" id="SSF54593">
    <property type="entry name" value="Glyoxalase/Bleomycin resistance protein/Dihydroxybiphenyl dioxygenase"/>
    <property type="match status" value="1"/>
</dbReference>
<dbReference type="PANTHER" id="PTHR33993">
    <property type="entry name" value="GLYOXALASE-RELATED"/>
    <property type="match status" value="1"/>
</dbReference>
<dbReference type="OrthoDB" id="2611891at2"/>
<reference evidence="2 3" key="1">
    <citation type="submission" date="2018-05" db="EMBL/GenBank/DDBJ databases">
        <title>Evolution of GPA BGCs.</title>
        <authorList>
            <person name="Waglechner N."/>
            <person name="Wright G.D."/>
        </authorList>
    </citation>
    <scope>NUCLEOTIDE SEQUENCE [LARGE SCALE GENOMIC DNA]</scope>
    <source>
        <strain evidence="2 3">A82846</strain>
    </source>
</reference>
<feature type="domain" description="VOC" evidence="1">
    <location>
        <begin position="3"/>
        <end position="108"/>
    </location>
</feature>